<comment type="caution">
    <text evidence="5">The sequence shown here is derived from an EMBL/GenBank/DDBJ whole genome shotgun (WGS) entry which is preliminary data.</text>
</comment>
<dbReference type="InterPro" id="IPR013783">
    <property type="entry name" value="Ig-like_fold"/>
</dbReference>
<feature type="domain" description="LamG-like jellyroll fold" evidence="4">
    <location>
        <begin position="836"/>
        <end position="990"/>
    </location>
</feature>
<keyword evidence="6" id="KW-1185">Reference proteome</keyword>
<evidence type="ECO:0000313" key="5">
    <source>
        <dbReference type="EMBL" id="NGO38722.1"/>
    </source>
</evidence>
<organism evidence="5 6">
    <name type="scientific">Limisphaera ngatamarikiensis</name>
    <dbReference type="NCBI Taxonomy" id="1324935"/>
    <lineage>
        <taxon>Bacteria</taxon>
        <taxon>Pseudomonadati</taxon>
        <taxon>Verrucomicrobiota</taxon>
        <taxon>Verrucomicrobiia</taxon>
        <taxon>Limisphaerales</taxon>
        <taxon>Limisphaeraceae</taxon>
        <taxon>Limisphaera</taxon>
    </lineage>
</organism>
<dbReference type="Gene3D" id="2.60.40.1080">
    <property type="match status" value="3"/>
</dbReference>
<keyword evidence="2" id="KW-1015">Disulfide bond</keyword>
<evidence type="ECO:0000259" key="4">
    <source>
        <dbReference type="SMART" id="SM00560"/>
    </source>
</evidence>
<dbReference type="SUPFAM" id="SSF49373">
    <property type="entry name" value="Invasin/intimin cell-adhesion fragments"/>
    <property type="match status" value="1"/>
</dbReference>
<reference evidence="5 6" key="1">
    <citation type="submission" date="2020-02" db="EMBL/GenBank/DDBJ databases">
        <title>Draft genome sequence of Limisphaera ngatamarikiensis NGM72.4T, a thermophilic Verrucomicrobia grouped in subdivision 3.</title>
        <authorList>
            <person name="Carere C.R."/>
            <person name="Steen J."/>
            <person name="Hugenholtz P."/>
            <person name="Stott M.B."/>
        </authorList>
    </citation>
    <scope>NUCLEOTIDE SEQUENCE [LARGE SCALE GENOMIC DNA]</scope>
    <source>
        <strain evidence="5 6">NGM72.4</strain>
    </source>
</reference>
<evidence type="ECO:0000313" key="6">
    <source>
        <dbReference type="Proteomes" id="UP000477311"/>
    </source>
</evidence>
<evidence type="ECO:0000256" key="3">
    <source>
        <dbReference type="SAM" id="SignalP"/>
    </source>
</evidence>
<proteinExistence type="predicted"/>
<evidence type="ECO:0000256" key="1">
    <source>
        <dbReference type="ARBA" id="ARBA00022729"/>
    </source>
</evidence>
<feature type="signal peptide" evidence="3">
    <location>
        <begin position="1"/>
        <end position="24"/>
    </location>
</feature>
<dbReference type="Pfam" id="PF13385">
    <property type="entry name" value="Laminin_G_3"/>
    <property type="match status" value="3"/>
</dbReference>
<gene>
    <name evidence="5" type="ORF">G4L39_04845</name>
</gene>
<dbReference type="InterPro" id="IPR006558">
    <property type="entry name" value="LamG-like"/>
</dbReference>
<dbReference type="SUPFAM" id="SSF49899">
    <property type="entry name" value="Concanavalin A-like lectins/glucanases"/>
    <property type="match status" value="3"/>
</dbReference>
<accession>A0A6M1RVC7</accession>
<keyword evidence="1 3" id="KW-0732">Signal</keyword>
<dbReference type="InterPro" id="IPR008964">
    <property type="entry name" value="Invasin/intimin_cell_adhesion"/>
</dbReference>
<protein>
    <recommendedName>
        <fullName evidence="4">LamG-like jellyroll fold domain-containing protein</fullName>
    </recommendedName>
</protein>
<dbReference type="Gene3D" id="2.60.120.200">
    <property type="match status" value="4"/>
</dbReference>
<name>A0A6M1RVC7_9BACT</name>
<feature type="chain" id="PRO_5027024966" description="LamG-like jellyroll fold domain-containing protein" evidence="3">
    <location>
        <begin position="25"/>
        <end position="1382"/>
    </location>
</feature>
<evidence type="ECO:0000256" key="2">
    <source>
        <dbReference type="ARBA" id="ARBA00023157"/>
    </source>
</evidence>
<dbReference type="EMBL" id="JAAKYA010000029">
    <property type="protein sequence ID" value="NGO38722.1"/>
    <property type="molecule type" value="Genomic_DNA"/>
</dbReference>
<dbReference type="Proteomes" id="UP000477311">
    <property type="component" value="Unassembled WGS sequence"/>
</dbReference>
<dbReference type="Gene3D" id="2.60.40.10">
    <property type="entry name" value="Immunoglobulins"/>
    <property type="match status" value="1"/>
</dbReference>
<dbReference type="RefSeq" id="WP_165106343.1">
    <property type="nucleotide sequence ID" value="NZ_JAAKYA010000029.1"/>
</dbReference>
<feature type="domain" description="LamG-like jellyroll fold" evidence="4">
    <location>
        <begin position="530"/>
        <end position="675"/>
    </location>
</feature>
<sequence length="1382" mass="144864">MKTTRHFSRAVLGLGLVVAPLGLAGTFSDNFNTPHDYLAQGLIGTFWEGLYTGAGQIPNASPGPSGPGSTVAMTNNVDAGRLVVTSVATDWEFQDADGVFLYKLVYGDFDAEVLIGTPFDPTAFNTAGLMARLPNDGGPAENYVSWTRFDQFGIANYFRNEVNGDTSGAVRRPIFEVNNHYWLRLQRVGNTFYAYERATPDQDWILRDQQDRPDMDGLPVQVGLIHATFSANTLTAAFSNFKLTGPNIHAGTEAAPATDLTVTTDAGPGALRIRWTPGNGSSGSLVLMREGGPLMAQPSDLTEYTADARFGSGSEIGFRNYVVYAGSGDSVVVTGLSGAHVYHVAVYSYTGSGSTINYTLANAPTASAKPPASLQSISLLLPDRLQTNGFAQATVMAHFDDGSTANVTAQATFQTSDPTVFTVTAAGLVSGVGAREGAVATITATYQTFTNSKTITAVGPPPASLLHRYSFATDASDSVGNAHGTLMNGAYVADGELVLPNPVPPAPTLPSSDPSGAHVALPPDLTTNLNAITWEVWITDDGSATWARVFDFGSGTTRYMFLAVPGVSATQTRFAYNAGAGESTHQLTWTTAAGGRPQVGRKTHLVVTTDAETRRGVLYVNGVPVAVSATGFTNSPFTVGSTTNNWIGRSQFGGDPYWGGRVDEFRIWSNALTALQVAIHAAAGPDQIVQTPGDLQSIELLLPLPQMEIGSVQSVGLQAHFANITGVNVTAAGATFSSSDPNVVTVTPAGVVTAVGVGSAEIAGSFGGRTTSLTVTVVPPAPPVLTHRYSFTSDARDSVGNANAVNPEGGIIFNGTAVFDGANSLQLPPGIISNYHSLTIEAWFYASNYAGLGGPLYLYSFGETLPNGSAANFVRLALRDADAAAPVTQVAINGPAINSGTLVGGRTLAVGWNALLSGHKHVVAVYDGARQQMSLYLDGELVQTVAAAAPLWNVTSPTAYIGKSLATTEPLLFIGALDEFRIYKGALSPAQIRTSLAAGPDQPQLDPGPFSSLRLEAPAVMIQGTRRRPTVHGDAANASNINLTGMATLQSSAPGVLETWADGRVVAVAPGVATLTASYGGASVSRQVVVVPKQTALMHRYSFNGDYQDSVGAAHAIPHGNTQIVENRLVYLTGERNTYLELPRFLLDGYASITVEAWAQFLPSGNWTRLFDFGTFSAAARPGGVDYIFFAPRTGGASYRIAINPPGAEVGVTSSTGAPQGDLNDGILRHIVCVFQTDPAAGDRYLALYLDGAEVVRQAITADLSAITNAWNFIGRSLFSADAYALAQIDEFRIYHGALSPTQIAANTAAGPDGPTAVAPLAAPLVLTATRQGNQLILSWSDARGVLQSAPAVTGPYTDVPGASSPYTVPLTGSQQYFRLRQ</sequence>
<dbReference type="SMART" id="SM00560">
    <property type="entry name" value="LamGL"/>
    <property type="match status" value="2"/>
</dbReference>
<dbReference type="InterPro" id="IPR013320">
    <property type="entry name" value="ConA-like_dom_sf"/>
</dbReference>